<dbReference type="InterPro" id="IPR051911">
    <property type="entry name" value="SDR_oxidoreductase"/>
</dbReference>
<dbReference type="Proteomes" id="UP001500928">
    <property type="component" value="Unassembled WGS sequence"/>
</dbReference>
<organism evidence="4 5">
    <name type="scientific">Actinomycetospora chlora</name>
    <dbReference type="NCBI Taxonomy" id="663608"/>
    <lineage>
        <taxon>Bacteria</taxon>
        <taxon>Bacillati</taxon>
        <taxon>Actinomycetota</taxon>
        <taxon>Actinomycetes</taxon>
        <taxon>Pseudonocardiales</taxon>
        <taxon>Pseudonocardiaceae</taxon>
        <taxon>Actinomycetospora</taxon>
    </lineage>
</organism>
<accession>A0ABP9CHE3</accession>
<dbReference type="PRINTS" id="PR00080">
    <property type="entry name" value="SDRFAMILY"/>
</dbReference>
<dbReference type="NCBIfam" id="NF006114">
    <property type="entry name" value="PRK08263.1"/>
    <property type="match status" value="1"/>
</dbReference>
<dbReference type="PANTHER" id="PTHR43976">
    <property type="entry name" value="SHORT CHAIN DEHYDROGENASE"/>
    <property type="match status" value="1"/>
</dbReference>
<dbReference type="InterPro" id="IPR002347">
    <property type="entry name" value="SDR_fam"/>
</dbReference>
<dbReference type="Pfam" id="PF00106">
    <property type="entry name" value="adh_short"/>
    <property type="match status" value="1"/>
</dbReference>
<name>A0ABP9CHE3_9PSEU</name>
<protein>
    <submittedName>
        <fullName evidence="4">SDR family oxidoreductase</fullName>
    </submittedName>
</protein>
<comment type="caution">
    <text evidence="4">The sequence shown here is derived from an EMBL/GenBank/DDBJ whole genome shotgun (WGS) entry which is preliminary data.</text>
</comment>
<evidence type="ECO:0000256" key="3">
    <source>
        <dbReference type="RuleBase" id="RU000363"/>
    </source>
</evidence>
<dbReference type="Gene3D" id="3.40.50.720">
    <property type="entry name" value="NAD(P)-binding Rossmann-like Domain"/>
    <property type="match status" value="1"/>
</dbReference>
<evidence type="ECO:0000256" key="1">
    <source>
        <dbReference type="ARBA" id="ARBA00006484"/>
    </source>
</evidence>
<reference evidence="5" key="1">
    <citation type="journal article" date="2019" name="Int. J. Syst. Evol. Microbiol.">
        <title>The Global Catalogue of Microorganisms (GCM) 10K type strain sequencing project: providing services to taxonomists for standard genome sequencing and annotation.</title>
        <authorList>
            <consortium name="The Broad Institute Genomics Platform"/>
            <consortium name="The Broad Institute Genome Sequencing Center for Infectious Disease"/>
            <person name="Wu L."/>
            <person name="Ma J."/>
        </authorList>
    </citation>
    <scope>NUCLEOTIDE SEQUENCE [LARGE SCALE GENOMIC DNA]</scope>
    <source>
        <strain evidence="5">JCM 17979</strain>
    </source>
</reference>
<dbReference type="InterPro" id="IPR036291">
    <property type="entry name" value="NAD(P)-bd_dom_sf"/>
</dbReference>
<keyword evidence="2" id="KW-0560">Oxidoreductase</keyword>
<dbReference type="CDD" id="cd05374">
    <property type="entry name" value="17beta-HSD-like_SDR_c"/>
    <property type="match status" value="1"/>
</dbReference>
<dbReference type="EMBL" id="BAABHO010000063">
    <property type="protein sequence ID" value="GAA4808888.1"/>
    <property type="molecule type" value="Genomic_DNA"/>
</dbReference>
<dbReference type="SUPFAM" id="SSF51735">
    <property type="entry name" value="NAD(P)-binding Rossmann-fold domains"/>
    <property type="match status" value="1"/>
</dbReference>
<dbReference type="RefSeq" id="WP_345423215.1">
    <property type="nucleotide sequence ID" value="NZ_BAABHO010000063.1"/>
</dbReference>
<proteinExistence type="inferred from homology"/>
<comment type="similarity">
    <text evidence="1 3">Belongs to the short-chain dehydrogenases/reductases (SDR) family.</text>
</comment>
<evidence type="ECO:0000256" key="2">
    <source>
        <dbReference type="ARBA" id="ARBA00023002"/>
    </source>
</evidence>
<dbReference type="NCBIfam" id="NF004824">
    <property type="entry name" value="PRK06180.1"/>
    <property type="match status" value="1"/>
</dbReference>
<keyword evidence="5" id="KW-1185">Reference proteome</keyword>
<dbReference type="PRINTS" id="PR00081">
    <property type="entry name" value="GDHRDH"/>
</dbReference>
<evidence type="ECO:0000313" key="5">
    <source>
        <dbReference type="Proteomes" id="UP001500928"/>
    </source>
</evidence>
<sequence>MSERTWLITGASRGLGRALAEAVLSSGDRVVATARDAGTLDDLAGKYPDTLLARDLDVTDRDRVLAVVNAVAAETDRIDVLVANAGYGLAGGVEEVSEAEARAQVEVNLFGALWSMQAVLPTMRAQQRGHILPISSIGGVGAFPNTGLYHATKWGLEGMAESLAQEVAPFGIKVTIVEPGPFRTDWNGGSMVRATPMHAYDDVLGPRRAAMDGSQAFTQPGDPRRAGEAMIRVVDADDPPRRLLLGAMAADLAPKLWQQRIDEAGAWRDLAVGADFPPDER</sequence>
<evidence type="ECO:0000313" key="4">
    <source>
        <dbReference type="EMBL" id="GAA4808888.1"/>
    </source>
</evidence>
<dbReference type="PANTHER" id="PTHR43976:SF16">
    <property type="entry name" value="SHORT-CHAIN DEHYDROGENASE_REDUCTASE FAMILY PROTEIN"/>
    <property type="match status" value="1"/>
</dbReference>
<gene>
    <name evidence="4" type="ORF">GCM10023200_53310</name>
</gene>